<proteinExistence type="predicted"/>
<dbReference type="OrthoDB" id="4081634at2759"/>
<dbReference type="GeneID" id="30993311"/>
<reference evidence="2" key="1">
    <citation type="submission" date="2016-05" db="EMBL/GenBank/DDBJ databases">
        <title>Comparative genomics of biotechnologically important yeasts.</title>
        <authorList>
            <consortium name="DOE Joint Genome Institute"/>
            <person name="Riley R."/>
            <person name="Haridas S."/>
            <person name="Wolfe K.H."/>
            <person name="Lopes M.R."/>
            <person name="Hittinger C.T."/>
            <person name="Goker M."/>
            <person name="Salamov A."/>
            <person name="Wisecaver J."/>
            <person name="Long T.M."/>
            <person name="Aerts A.L."/>
            <person name="Barry K."/>
            <person name="Choi C."/>
            <person name="Clum A."/>
            <person name="Coughlan A.Y."/>
            <person name="Deshpande S."/>
            <person name="Douglass A.P."/>
            <person name="Hanson S.J."/>
            <person name="Klenk H.-P."/>
            <person name="Labutti K."/>
            <person name="Lapidus A."/>
            <person name="Lindquist E."/>
            <person name="Lipzen A."/>
            <person name="Meier-Kolthoff J.P."/>
            <person name="Ohm R.A."/>
            <person name="Otillar R.P."/>
            <person name="Pangilinan J."/>
            <person name="Peng Y."/>
            <person name="Rokas A."/>
            <person name="Rosa C.A."/>
            <person name="Scheuner C."/>
            <person name="Sibirny A.A."/>
            <person name="Slot J.C."/>
            <person name="Stielow J.B."/>
            <person name="Sun H."/>
            <person name="Kurtzman C.P."/>
            <person name="Blackwell M."/>
            <person name="Grigoriev I.V."/>
            <person name="Jeffries T.W."/>
        </authorList>
    </citation>
    <scope>NUCLEOTIDE SEQUENCE [LARGE SCALE GENOMIC DNA]</scope>
    <source>
        <strain evidence="2">NRRL Y-1933</strain>
    </source>
</reference>
<keyword evidence="2" id="KW-1185">Reference proteome</keyword>
<evidence type="ECO:0000313" key="2">
    <source>
        <dbReference type="Proteomes" id="UP000095085"/>
    </source>
</evidence>
<dbReference type="Proteomes" id="UP000095085">
    <property type="component" value="Unassembled WGS sequence"/>
</dbReference>
<gene>
    <name evidence="1" type="ORF">HYPBUDRAFT_110399</name>
</gene>
<accession>A0A1E4RJC5</accession>
<dbReference type="EMBL" id="KV454541">
    <property type="protein sequence ID" value="ODV67336.1"/>
    <property type="molecule type" value="Genomic_DNA"/>
</dbReference>
<organism evidence="1 2">
    <name type="scientific">Hyphopichia burtonii NRRL Y-1933</name>
    <dbReference type="NCBI Taxonomy" id="984485"/>
    <lineage>
        <taxon>Eukaryota</taxon>
        <taxon>Fungi</taxon>
        <taxon>Dikarya</taxon>
        <taxon>Ascomycota</taxon>
        <taxon>Saccharomycotina</taxon>
        <taxon>Pichiomycetes</taxon>
        <taxon>Debaryomycetaceae</taxon>
        <taxon>Hyphopichia</taxon>
    </lineage>
</organism>
<evidence type="ECO:0000313" key="1">
    <source>
        <dbReference type="EMBL" id="ODV67336.1"/>
    </source>
</evidence>
<name>A0A1E4RJC5_9ASCO</name>
<dbReference type="AlphaFoldDB" id="A0A1E4RJC5"/>
<protein>
    <submittedName>
        <fullName evidence="1">Uncharacterized protein</fullName>
    </submittedName>
</protein>
<sequence>MIIDPSSYSNRDLLLFTQLLHTKGYIEPKSVENNDSSLDDISTEWFHHTSTQLSIQDGLPIDKPWSRQQCYQLYQNLLKLNPDCENTTDLANHYYYTRINELTSKIDQYKLTFPNLE</sequence>
<dbReference type="RefSeq" id="XP_020076403.1">
    <property type="nucleotide sequence ID" value="XM_020218761.1"/>
</dbReference>